<reference evidence="3" key="1">
    <citation type="journal article" date="2023" name="Plant J.">
        <title>The genome of the king protea, Protea cynaroides.</title>
        <authorList>
            <person name="Chang J."/>
            <person name="Duong T.A."/>
            <person name="Schoeman C."/>
            <person name="Ma X."/>
            <person name="Roodt D."/>
            <person name="Barker N."/>
            <person name="Li Z."/>
            <person name="Van de Peer Y."/>
            <person name="Mizrachi E."/>
        </authorList>
    </citation>
    <scope>NUCLEOTIDE SEQUENCE</scope>
    <source>
        <tissue evidence="3">Young leaves</tissue>
    </source>
</reference>
<feature type="compositionally biased region" description="Basic and acidic residues" evidence="1">
    <location>
        <begin position="234"/>
        <end position="247"/>
    </location>
</feature>
<dbReference type="PANTHER" id="PTHR42851:SF13">
    <property type="entry name" value="OS08G0477800 PROTEIN"/>
    <property type="match status" value="1"/>
</dbReference>
<dbReference type="Proteomes" id="UP001141806">
    <property type="component" value="Unassembled WGS sequence"/>
</dbReference>
<evidence type="ECO:0000259" key="2">
    <source>
        <dbReference type="PROSITE" id="PS50812"/>
    </source>
</evidence>
<dbReference type="PANTHER" id="PTHR42851">
    <property type="entry name" value="ALDOLASE-RELATED"/>
    <property type="match status" value="1"/>
</dbReference>
<feature type="compositionally biased region" description="Basic and acidic residues" evidence="1">
    <location>
        <begin position="318"/>
        <end position="336"/>
    </location>
</feature>
<feature type="region of interest" description="Disordered" evidence="1">
    <location>
        <begin position="122"/>
        <end position="442"/>
    </location>
</feature>
<feature type="compositionally biased region" description="Basic and acidic residues" evidence="1">
    <location>
        <begin position="285"/>
        <end position="310"/>
    </location>
</feature>
<gene>
    <name evidence="3" type="ORF">NE237_017033</name>
</gene>
<proteinExistence type="predicted"/>
<protein>
    <recommendedName>
        <fullName evidence="2">PWWP domain-containing protein</fullName>
    </recommendedName>
</protein>
<evidence type="ECO:0000313" key="3">
    <source>
        <dbReference type="EMBL" id="KAJ4965184.1"/>
    </source>
</evidence>
<accession>A0A9Q0K796</accession>
<feature type="region of interest" description="Disordered" evidence="1">
    <location>
        <begin position="456"/>
        <end position="478"/>
    </location>
</feature>
<feature type="domain" description="PWWP" evidence="2">
    <location>
        <begin position="32"/>
        <end position="94"/>
    </location>
</feature>
<dbReference type="InterPro" id="IPR000313">
    <property type="entry name" value="PWWP_dom"/>
</dbReference>
<evidence type="ECO:0000313" key="4">
    <source>
        <dbReference type="Proteomes" id="UP001141806"/>
    </source>
</evidence>
<dbReference type="EMBL" id="JAMYWD010000007">
    <property type="protein sequence ID" value="KAJ4965184.1"/>
    <property type="molecule type" value="Genomic_DNA"/>
</dbReference>
<dbReference type="AlphaFoldDB" id="A0A9Q0K796"/>
<feature type="compositionally biased region" description="Basic residues" evidence="1">
    <location>
        <begin position="390"/>
        <end position="401"/>
    </location>
</feature>
<evidence type="ECO:0000256" key="1">
    <source>
        <dbReference type="SAM" id="MobiDB-lite"/>
    </source>
</evidence>
<dbReference type="SUPFAM" id="SSF63748">
    <property type="entry name" value="Tudor/PWWP/MBT"/>
    <property type="match status" value="1"/>
</dbReference>
<name>A0A9Q0K796_9MAGN</name>
<organism evidence="3 4">
    <name type="scientific">Protea cynaroides</name>
    <dbReference type="NCBI Taxonomy" id="273540"/>
    <lineage>
        <taxon>Eukaryota</taxon>
        <taxon>Viridiplantae</taxon>
        <taxon>Streptophyta</taxon>
        <taxon>Embryophyta</taxon>
        <taxon>Tracheophyta</taxon>
        <taxon>Spermatophyta</taxon>
        <taxon>Magnoliopsida</taxon>
        <taxon>Proteales</taxon>
        <taxon>Proteaceae</taxon>
        <taxon>Protea</taxon>
    </lineage>
</organism>
<dbReference type="Gene3D" id="2.30.30.140">
    <property type="match status" value="1"/>
</dbReference>
<feature type="compositionally biased region" description="Polar residues" evidence="1">
    <location>
        <begin position="426"/>
        <end position="436"/>
    </location>
</feature>
<dbReference type="OrthoDB" id="641149at2759"/>
<feature type="compositionally biased region" description="Basic residues" evidence="1">
    <location>
        <begin position="266"/>
        <end position="284"/>
    </location>
</feature>
<dbReference type="PROSITE" id="PS50812">
    <property type="entry name" value="PWWP"/>
    <property type="match status" value="1"/>
</dbReference>
<comment type="caution">
    <text evidence="3">The sequence shown here is derived from an EMBL/GenBank/DDBJ whole genome shotgun (WGS) entry which is preliminary data.</text>
</comment>
<dbReference type="Pfam" id="PF00855">
    <property type="entry name" value="PWWP"/>
    <property type="match status" value="1"/>
</dbReference>
<feature type="compositionally biased region" description="Basic and acidic residues" evidence="1">
    <location>
        <begin position="127"/>
        <end position="160"/>
    </location>
</feature>
<dbReference type="InterPro" id="IPR053063">
    <property type="entry name" value="PWWP_domain_containing_PDP"/>
</dbReference>
<keyword evidence="4" id="KW-1185">Reference proteome</keyword>
<sequence>MKSKRLMGVRNNASKVCGEEPRVDQLTGELMLGDVIWVKINGCTWWPGQVVDENNVSDCLKPQNRVAGEVLVRLYGSYEYLYVDSMKWRAEFENILKQNNGSYSEVFQKALEQDLSSIKSAQKLKRRSSEPKGKPRLEACIGEKLKQHGTRRTQEADRPSVVRASPRRQQNIKTSQKRVKSGELAITKAGEEASENDTPKQNLVQKKLNKARSSPRREQDNSRTWKRVKSGDLVSRKAEKEASKIDTPRLAQKKLKENSPNSARSSPRRQAAKAKSSPRKHANRRNPEKVKSEELVSRKLGVEASKNDASKKKHVQKKAREESARGSPRRQQDNSRTRKRVRSGELISRKAGEEALENDTPKQVVQKKLKSNNPDSARCSPRRQQDSSRPQKRVKSRKLISKKAGEGASKIDTPKQDPVQKKLRPNSPNSVFSASGISPDLSERRTRVMQNLGLIAPCGSPFQRNGLALPNDDVLATQ</sequence>